<dbReference type="OrthoDB" id="5535440at2759"/>
<reference evidence="2" key="1">
    <citation type="submission" date="2022-07" db="EMBL/GenBank/DDBJ databases">
        <title>Phylogenomic reconstructions and comparative analyses of Kickxellomycotina fungi.</title>
        <authorList>
            <person name="Reynolds N.K."/>
            <person name="Stajich J.E."/>
            <person name="Barry K."/>
            <person name="Grigoriev I.V."/>
            <person name="Crous P."/>
            <person name="Smith M.E."/>
        </authorList>
    </citation>
    <scope>NUCLEOTIDE SEQUENCE</scope>
    <source>
        <strain evidence="2">NBRC 105414</strain>
    </source>
</reference>
<accession>A0A9W8LJF8</accession>
<comment type="caution">
    <text evidence="2">The sequence shown here is derived from an EMBL/GenBank/DDBJ whole genome shotgun (WGS) entry which is preliminary data.</text>
</comment>
<organism evidence="2 3">
    <name type="scientific">Coemansia javaensis</name>
    <dbReference type="NCBI Taxonomy" id="2761396"/>
    <lineage>
        <taxon>Eukaryota</taxon>
        <taxon>Fungi</taxon>
        <taxon>Fungi incertae sedis</taxon>
        <taxon>Zoopagomycota</taxon>
        <taxon>Kickxellomycotina</taxon>
        <taxon>Kickxellomycetes</taxon>
        <taxon>Kickxellales</taxon>
        <taxon>Kickxellaceae</taxon>
        <taxon>Coemansia</taxon>
    </lineage>
</organism>
<feature type="region of interest" description="Disordered" evidence="1">
    <location>
        <begin position="80"/>
        <end position="100"/>
    </location>
</feature>
<evidence type="ECO:0000313" key="2">
    <source>
        <dbReference type="EMBL" id="KAJ2781475.1"/>
    </source>
</evidence>
<sequence>MDASSDMAGRAGGALGRAASTGDILRLSTGTVQCAYSELKREALSELFDHCMTPLASPRARPLSAAFFGLDILGPAPPAAAGVAAGLPPSPPADTRPASCSPCTYTTTADPCFAQPRSAVAANDDGGDDDDNQQPPARGTFADLRRKLYGGVAHAVATADCA</sequence>
<feature type="region of interest" description="Disordered" evidence="1">
    <location>
        <begin position="116"/>
        <end position="141"/>
    </location>
</feature>
<dbReference type="AlphaFoldDB" id="A0A9W8LJF8"/>
<keyword evidence="3" id="KW-1185">Reference proteome</keyword>
<evidence type="ECO:0000313" key="3">
    <source>
        <dbReference type="Proteomes" id="UP001140217"/>
    </source>
</evidence>
<protein>
    <submittedName>
        <fullName evidence="2">Uncharacterized protein</fullName>
    </submittedName>
</protein>
<evidence type="ECO:0000256" key="1">
    <source>
        <dbReference type="SAM" id="MobiDB-lite"/>
    </source>
</evidence>
<gene>
    <name evidence="2" type="ORF">H4R18_002849</name>
</gene>
<dbReference type="EMBL" id="JANBUL010000103">
    <property type="protein sequence ID" value="KAJ2781475.1"/>
    <property type="molecule type" value="Genomic_DNA"/>
</dbReference>
<name>A0A9W8LJF8_9FUNG</name>
<proteinExistence type="predicted"/>
<dbReference type="Proteomes" id="UP001140217">
    <property type="component" value="Unassembled WGS sequence"/>
</dbReference>